<keyword evidence="4" id="KW-1185">Reference proteome</keyword>
<evidence type="ECO:0000259" key="2">
    <source>
        <dbReference type="Pfam" id="PF21338"/>
    </source>
</evidence>
<accession>A0ABV4TRG6</accession>
<dbReference type="Gene3D" id="3.30.66.10">
    <property type="entry name" value="DNA topoisomerase I domain"/>
    <property type="match status" value="1"/>
</dbReference>
<feature type="domain" description="DNA topoisomerase IB N-terminal" evidence="2">
    <location>
        <begin position="42"/>
        <end position="89"/>
    </location>
</feature>
<name>A0ABV4TRG6_9FLAO</name>
<comment type="caution">
    <text evidence="3">The sequence shown here is derived from an EMBL/GenBank/DDBJ whole genome shotgun (WGS) entry which is preliminary data.</text>
</comment>
<dbReference type="SUPFAM" id="SSF55869">
    <property type="entry name" value="DNA topoisomerase I domain"/>
    <property type="match status" value="1"/>
</dbReference>
<evidence type="ECO:0000313" key="4">
    <source>
        <dbReference type="Proteomes" id="UP001574170"/>
    </source>
</evidence>
<dbReference type="InterPro" id="IPR011010">
    <property type="entry name" value="DNA_brk_join_enz"/>
</dbReference>
<gene>
    <name evidence="3" type="ORF">AAGV33_15640</name>
</gene>
<dbReference type="PROSITE" id="PS52038">
    <property type="entry name" value="TOPO_IB_2"/>
    <property type="match status" value="1"/>
</dbReference>
<evidence type="ECO:0000259" key="1">
    <source>
        <dbReference type="Pfam" id="PF01028"/>
    </source>
</evidence>
<dbReference type="InterPro" id="IPR035447">
    <property type="entry name" value="DNA_topo_I_N_sf"/>
</dbReference>
<sequence length="234" mass="27885">MEIHKLELEQLLCQPEEIIVKYNLIYAYDEDLIIIRKKKGKGFTYLMNGERMLDKIHLERIKSLVIPPMWEGVRISNIENTHLQAIGRDAKNRKQYLYHVNWSKIRNTTKFYKMYSFGKALPLVRKQVDLDLKKKGWSKEKVVALVIRLMEETHIRIGNSYYEKENKSYGLTTLRKRHVNIFKDKMKIQFTGKKGIEHSITIRNKKIIKLVSRCEELPGWELFKFIDENGEKKV</sequence>
<feature type="domain" description="DNA topoisomerase I catalytic core eukaryotic-type" evidence="1">
    <location>
        <begin position="105"/>
        <end position="227"/>
    </location>
</feature>
<dbReference type="Proteomes" id="UP001574170">
    <property type="component" value="Unassembled WGS sequence"/>
</dbReference>
<feature type="non-terminal residue" evidence="3">
    <location>
        <position position="234"/>
    </location>
</feature>
<dbReference type="EMBL" id="JBCFQK010000034">
    <property type="protein sequence ID" value="MFA9195844.1"/>
    <property type="molecule type" value="Genomic_DNA"/>
</dbReference>
<organism evidence="3 4">
    <name type="scientific">Flavobacterium magnesitis</name>
    <dbReference type="NCBI Taxonomy" id="3138077"/>
    <lineage>
        <taxon>Bacteria</taxon>
        <taxon>Pseudomonadati</taxon>
        <taxon>Bacteroidota</taxon>
        <taxon>Flavobacteriia</taxon>
        <taxon>Flavobacteriales</taxon>
        <taxon>Flavobacteriaceae</taxon>
        <taxon>Flavobacterium</taxon>
    </lineage>
</organism>
<dbReference type="Pfam" id="PF01028">
    <property type="entry name" value="Topoisom_I"/>
    <property type="match status" value="1"/>
</dbReference>
<dbReference type="InterPro" id="IPR013500">
    <property type="entry name" value="TopoI_cat_euk"/>
</dbReference>
<dbReference type="SUPFAM" id="SSF56349">
    <property type="entry name" value="DNA breaking-rejoining enzymes"/>
    <property type="match status" value="1"/>
</dbReference>
<protein>
    <submittedName>
        <fullName evidence="3">DNA topoisomerase IB</fullName>
    </submittedName>
</protein>
<evidence type="ECO:0000313" key="3">
    <source>
        <dbReference type="EMBL" id="MFA9195844.1"/>
    </source>
</evidence>
<dbReference type="Pfam" id="PF21338">
    <property type="entry name" value="Top1B_N_bact"/>
    <property type="match status" value="1"/>
</dbReference>
<dbReference type="InterPro" id="IPR014711">
    <property type="entry name" value="TopoI_cat_a-hlx-sub_euk"/>
</dbReference>
<reference evidence="3 4" key="1">
    <citation type="submission" date="2024-04" db="EMBL/GenBank/DDBJ databases">
        <title>New Clade of Flavobacterium.</title>
        <authorList>
            <person name="Matos L."/>
            <person name="Proenca D.N."/>
            <person name="Fransisco R.M."/>
            <person name="Chung A.P."/>
            <person name="Maccario L."/>
            <person name="Sorensen S.J."/>
            <person name="Morais P.V."/>
        </authorList>
    </citation>
    <scope>NUCLEOTIDE SEQUENCE [LARGE SCALE GENOMIC DNA]</scope>
    <source>
        <strain evidence="3 4">FBOR7N2.3</strain>
    </source>
</reference>
<dbReference type="InterPro" id="IPR049331">
    <property type="entry name" value="Top1B_N_bact"/>
</dbReference>
<dbReference type="Gene3D" id="3.90.15.10">
    <property type="entry name" value="Topoisomerase I, Chain A, domain 3"/>
    <property type="match status" value="1"/>
</dbReference>
<proteinExistence type="predicted"/>